<gene>
    <name evidence="2" type="ORF">BGE01nite_16690</name>
</gene>
<feature type="compositionally biased region" description="Basic and acidic residues" evidence="1">
    <location>
        <begin position="163"/>
        <end position="202"/>
    </location>
</feature>
<evidence type="ECO:0000256" key="1">
    <source>
        <dbReference type="SAM" id="MobiDB-lite"/>
    </source>
</evidence>
<sequence length="761" mass="85424">MRQFWNRLMKPAATAAAGLLLVSTAPLTLVLTIGVSGEAKADYSQVQAIQKRAYNLRSKKQRLIEEHKIKVVELRAGLYCSECRRSKSEIEKGGQPFGKHLKDVKGHAIPMSEEEIREITKRLERELAEIDRELASLEQEARQAVYDEQKREFENWQRQQQANRDKLKAENDRRQQDFKDRQEAMREQAEQRQEQMQRDQEALRSTLDDVMQKVQEGAARARQQIAEIRDYYNNERQRLSDQSRQLDNDILKGWARVDAQSKASSSPGSGKIAQAQQKADDESFIAKVSNVFADSYNSLSTLVRDNYSEIKEYAVDKITDALPILGLVQGDSTLSMSESLKNIGGKVMDVINPLSETSLMDELRNFDGNFFADGKSLSQRLEKTAETLTEWAGIKSGKELYEYSKEAIKGEIKSQVIEKATQWYDDLTWKYAPEAKMTSEYISGILDARAGNFKGGVERAANGLTRGFDEMVAKPMNKFMDEMGSQGSSRAPSSLSSSYSPSGGSMRQSGGGTFIPYRPQVDPVPDTAATTQPPASTQAMIPYRSGPSRSGTAPPAAASSTTGGYSTTNYHVYQDVYEEFNDHASPQPGASQPTSKGTVSTQQAVQVIHQYRETQGQITNLIKEEESLKAALEEPGVTRSRRTELQKSLKSTTDQRVKLEAYGKARRAEVRLAGQHLALAGMDQERSRCSRVLTQVRYKVSMVEQEIELTNRRLLVLGNSRLRMTWELRLTEKMRELATLQTEEMQCLNAMKDMGVSVSDP</sequence>
<comment type="caution">
    <text evidence="2">The sequence shown here is derived from an EMBL/GenBank/DDBJ whole genome shotgun (WGS) entry which is preliminary data.</text>
</comment>
<protein>
    <submittedName>
        <fullName evidence="2">Uncharacterized protein</fullName>
    </submittedName>
</protein>
<dbReference type="EMBL" id="BKAG01000009">
    <property type="protein sequence ID" value="GEP42378.1"/>
    <property type="molecule type" value="Genomic_DNA"/>
</dbReference>
<feature type="compositionally biased region" description="Low complexity" evidence="1">
    <location>
        <begin position="523"/>
        <end position="565"/>
    </location>
</feature>
<feature type="region of interest" description="Disordered" evidence="1">
    <location>
        <begin position="480"/>
        <end position="565"/>
    </location>
</feature>
<dbReference type="PANTHER" id="PTHR23159:SF60">
    <property type="entry name" value="SPINDLE ASSEMBLY ABNORMAL PROTEIN 4"/>
    <property type="match status" value="1"/>
</dbReference>
<reference evidence="2 3" key="1">
    <citation type="submission" date="2019-07" db="EMBL/GenBank/DDBJ databases">
        <title>Whole genome shotgun sequence of Brevifollis gellanilyticus NBRC 108608.</title>
        <authorList>
            <person name="Hosoyama A."/>
            <person name="Uohara A."/>
            <person name="Ohji S."/>
            <person name="Ichikawa N."/>
        </authorList>
    </citation>
    <scope>NUCLEOTIDE SEQUENCE [LARGE SCALE GENOMIC DNA]</scope>
    <source>
        <strain evidence="2 3">NBRC 108608</strain>
    </source>
</reference>
<proteinExistence type="predicted"/>
<dbReference type="AlphaFoldDB" id="A0A512M6L4"/>
<feature type="region of interest" description="Disordered" evidence="1">
    <location>
        <begin position="154"/>
        <end position="202"/>
    </location>
</feature>
<keyword evidence="3" id="KW-1185">Reference proteome</keyword>
<evidence type="ECO:0000313" key="2">
    <source>
        <dbReference type="EMBL" id="GEP42378.1"/>
    </source>
</evidence>
<feature type="compositionally biased region" description="Low complexity" evidence="1">
    <location>
        <begin position="483"/>
        <end position="508"/>
    </location>
</feature>
<dbReference type="Proteomes" id="UP000321577">
    <property type="component" value="Unassembled WGS sequence"/>
</dbReference>
<organism evidence="2 3">
    <name type="scientific">Brevifollis gellanilyticus</name>
    <dbReference type="NCBI Taxonomy" id="748831"/>
    <lineage>
        <taxon>Bacteria</taxon>
        <taxon>Pseudomonadati</taxon>
        <taxon>Verrucomicrobiota</taxon>
        <taxon>Verrucomicrobiia</taxon>
        <taxon>Verrucomicrobiales</taxon>
        <taxon>Verrucomicrobiaceae</taxon>
    </lineage>
</organism>
<accession>A0A512M6L4</accession>
<dbReference type="PANTHER" id="PTHR23159">
    <property type="entry name" value="CENTROSOMAL PROTEIN 2"/>
    <property type="match status" value="1"/>
</dbReference>
<evidence type="ECO:0000313" key="3">
    <source>
        <dbReference type="Proteomes" id="UP000321577"/>
    </source>
</evidence>
<dbReference type="SUPFAM" id="SSF58113">
    <property type="entry name" value="Apolipoprotein A-I"/>
    <property type="match status" value="1"/>
</dbReference>
<name>A0A512M6L4_9BACT</name>